<evidence type="ECO:0000256" key="1">
    <source>
        <dbReference type="SAM" id="MobiDB-lite"/>
    </source>
</evidence>
<feature type="region of interest" description="Disordered" evidence="1">
    <location>
        <begin position="1"/>
        <end position="25"/>
    </location>
</feature>
<keyword evidence="3" id="KW-1185">Reference proteome</keyword>
<proteinExistence type="predicted"/>
<accession>A0A834H6P4</accession>
<dbReference type="Proteomes" id="UP000626092">
    <property type="component" value="Unassembled WGS sequence"/>
</dbReference>
<dbReference type="AlphaFoldDB" id="A0A834H6P4"/>
<evidence type="ECO:0000313" key="3">
    <source>
        <dbReference type="Proteomes" id="UP000626092"/>
    </source>
</evidence>
<feature type="compositionally biased region" description="Basic and acidic residues" evidence="1">
    <location>
        <begin position="1"/>
        <end position="13"/>
    </location>
</feature>
<sequence>MAKEKRKRTVMDKGKKKLTTAGKGKENSYPVVQVLRERNNGVVIHNEQNIMRLRQVHSNGAYKDHMPLKGRLSLPTPSAKMPFATEYRRTGLLSVLVYKKAEQTKTATATPVDGPLPVGFVLTTRREQGEGKTLDLSKLRATLSLQLLKVFKSSSKPFPVEEGRQQRPRPGGAN</sequence>
<evidence type="ECO:0000313" key="2">
    <source>
        <dbReference type="EMBL" id="KAF7145658.1"/>
    </source>
</evidence>
<comment type="caution">
    <text evidence="2">The sequence shown here is derived from an EMBL/GenBank/DDBJ whole genome shotgun (WGS) entry which is preliminary data.</text>
</comment>
<reference evidence="2" key="1">
    <citation type="submission" date="2019-11" db="EMBL/GenBank/DDBJ databases">
        <authorList>
            <person name="Liu Y."/>
            <person name="Hou J."/>
            <person name="Li T.-Q."/>
            <person name="Guan C.-H."/>
            <person name="Wu X."/>
            <person name="Wu H.-Z."/>
            <person name="Ling F."/>
            <person name="Zhang R."/>
            <person name="Shi X.-G."/>
            <person name="Ren J.-P."/>
            <person name="Chen E.-F."/>
            <person name="Sun J.-M."/>
        </authorList>
    </citation>
    <scope>NUCLEOTIDE SEQUENCE</scope>
    <source>
        <strain evidence="2">Adult_tree_wgs_1</strain>
        <tissue evidence="2">Leaves</tissue>
    </source>
</reference>
<organism evidence="2 3">
    <name type="scientific">Rhododendron simsii</name>
    <name type="common">Sims's rhododendron</name>
    <dbReference type="NCBI Taxonomy" id="118357"/>
    <lineage>
        <taxon>Eukaryota</taxon>
        <taxon>Viridiplantae</taxon>
        <taxon>Streptophyta</taxon>
        <taxon>Embryophyta</taxon>
        <taxon>Tracheophyta</taxon>
        <taxon>Spermatophyta</taxon>
        <taxon>Magnoliopsida</taxon>
        <taxon>eudicotyledons</taxon>
        <taxon>Gunneridae</taxon>
        <taxon>Pentapetalae</taxon>
        <taxon>asterids</taxon>
        <taxon>Ericales</taxon>
        <taxon>Ericaceae</taxon>
        <taxon>Ericoideae</taxon>
        <taxon>Rhodoreae</taxon>
        <taxon>Rhododendron</taxon>
    </lineage>
</organism>
<gene>
    <name evidence="2" type="ORF">RHSIM_Rhsim04G0159700</name>
</gene>
<dbReference type="EMBL" id="WJXA01000004">
    <property type="protein sequence ID" value="KAF7145658.1"/>
    <property type="molecule type" value="Genomic_DNA"/>
</dbReference>
<name>A0A834H6P4_RHOSS</name>
<protein>
    <submittedName>
        <fullName evidence="2">Uncharacterized protein</fullName>
    </submittedName>
</protein>